<dbReference type="Pfam" id="PF09955">
    <property type="entry name" value="DUF2189"/>
    <property type="match status" value="1"/>
</dbReference>
<organism evidence="2 3">
    <name type="scientific">Novosphingobium bradum</name>
    <dbReference type="NCBI Taxonomy" id="1737444"/>
    <lineage>
        <taxon>Bacteria</taxon>
        <taxon>Pseudomonadati</taxon>
        <taxon>Pseudomonadota</taxon>
        <taxon>Alphaproteobacteria</taxon>
        <taxon>Sphingomonadales</taxon>
        <taxon>Sphingomonadaceae</taxon>
        <taxon>Novosphingobium</taxon>
    </lineage>
</organism>
<dbReference type="RefSeq" id="WP_379508967.1">
    <property type="nucleotide sequence ID" value="NZ_JBHRTQ010000004.1"/>
</dbReference>
<feature type="transmembrane region" description="Helical" evidence="1">
    <location>
        <begin position="194"/>
        <end position="211"/>
    </location>
</feature>
<dbReference type="InterPro" id="IPR018692">
    <property type="entry name" value="DUF2189"/>
</dbReference>
<feature type="transmembrane region" description="Helical" evidence="1">
    <location>
        <begin position="63"/>
        <end position="85"/>
    </location>
</feature>
<feature type="transmembrane region" description="Helical" evidence="1">
    <location>
        <begin position="160"/>
        <end position="187"/>
    </location>
</feature>
<comment type="caution">
    <text evidence="2">The sequence shown here is derived from an EMBL/GenBank/DDBJ whole genome shotgun (WGS) entry which is preliminary data.</text>
</comment>
<gene>
    <name evidence="2" type="ORF">ACFOD9_04920</name>
</gene>
<feature type="transmembrane region" description="Helical" evidence="1">
    <location>
        <begin position="32"/>
        <end position="57"/>
    </location>
</feature>
<keyword evidence="1" id="KW-0812">Transmembrane</keyword>
<evidence type="ECO:0000313" key="2">
    <source>
        <dbReference type="EMBL" id="MFC3173588.1"/>
    </source>
</evidence>
<reference evidence="3" key="1">
    <citation type="journal article" date="2019" name="Int. J. Syst. Evol. Microbiol.">
        <title>The Global Catalogue of Microorganisms (GCM) 10K type strain sequencing project: providing services to taxonomists for standard genome sequencing and annotation.</title>
        <authorList>
            <consortium name="The Broad Institute Genomics Platform"/>
            <consortium name="The Broad Institute Genome Sequencing Center for Infectious Disease"/>
            <person name="Wu L."/>
            <person name="Ma J."/>
        </authorList>
    </citation>
    <scope>NUCLEOTIDE SEQUENCE [LARGE SCALE GENOMIC DNA]</scope>
    <source>
        <strain evidence="3">KCTC 42984</strain>
    </source>
</reference>
<evidence type="ECO:0000313" key="3">
    <source>
        <dbReference type="Proteomes" id="UP001595604"/>
    </source>
</evidence>
<proteinExistence type="predicted"/>
<sequence length="255" mass="26575">MGDTAQGAPITVARDLTAGDLAAALAAGWRDFLACPAFGIFFAGIYVAGGLLLYFALYRHGQVVWLVPAAGGFPIIAPFVAVGLYEVSRRREAGLARSWGAVLGAVRGRGDDQVLMLGGFLFVGVTFWIIIAHGIFAVFLAESGIGTESLALFATPTGMAMLAVGGAVGAAIAALFYAVTVISLPLLIDREVDFLTAMMVSLAAVRANPVVMLGWGALIAAVLALAMVPLFLGLFVALPVLGHATWHLYRRAVAR</sequence>
<name>A0ABV7IS99_9SPHN</name>
<feature type="transmembrane region" description="Helical" evidence="1">
    <location>
        <begin position="114"/>
        <end position="140"/>
    </location>
</feature>
<keyword evidence="1" id="KW-1133">Transmembrane helix</keyword>
<protein>
    <submittedName>
        <fullName evidence="2">DUF2189 domain-containing protein</fullName>
    </submittedName>
</protein>
<evidence type="ECO:0000256" key="1">
    <source>
        <dbReference type="SAM" id="Phobius"/>
    </source>
</evidence>
<accession>A0ABV7IS99</accession>
<dbReference type="Proteomes" id="UP001595604">
    <property type="component" value="Unassembled WGS sequence"/>
</dbReference>
<keyword evidence="1" id="KW-0472">Membrane</keyword>
<feature type="transmembrane region" description="Helical" evidence="1">
    <location>
        <begin position="217"/>
        <end position="241"/>
    </location>
</feature>
<keyword evidence="3" id="KW-1185">Reference proteome</keyword>
<dbReference type="EMBL" id="JBHRTQ010000004">
    <property type="protein sequence ID" value="MFC3173588.1"/>
    <property type="molecule type" value="Genomic_DNA"/>
</dbReference>